<evidence type="ECO:0000313" key="5">
    <source>
        <dbReference type="Proteomes" id="UP001219525"/>
    </source>
</evidence>
<reference evidence="4" key="1">
    <citation type="submission" date="2023-03" db="EMBL/GenBank/DDBJ databases">
        <title>Massive genome expansion in bonnet fungi (Mycena s.s.) driven by repeated elements and novel gene families across ecological guilds.</title>
        <authorList>
            <consortium name="Lawrence Berkeley National Laboratory"/>
            <person name="Harder C.B."/>
            <person name="Miyauchi S."/>
            <person name="Viragh M."/>
            <person name="Kuo A."/>
            <person name="Thoen E."/>
            <person name="Andreopoulos B."/>
            <person name="Lu D."/>
            <person name="Skrede I."/>
            <person name="Drula E."/>
            <person name="Henrissat B."/>
            <person name="Morin E."/>
            <person name="Kohler A."/>
            <person name="Barry K."/>
            <person name="LaButti K."/>
            <person name="Morin E."/>
            <person name="Salamov A."/>
            <person name="Lipzen A."/>
            <person name="Mereny Z."/>
            <person name="Hegedus B."/>
            <person name="Baldrian P."/>
            <person name="Stursova M."/>
            <person name="Weitz H."/>
            <person name="Taylor A."/>
            <person name="Grigoriev I.V."/>
            <person name="Nagy L.G."/>
            <person name="Martin F."/>
            <person name="Kauserud H."/>
        </authorList>
    </citation>
    <scope>NUCLEOTIDE SEQUENCE</scope>
    <source>
        <strain evidence="4">9144</strain>
    </source>
</reference>
<evidence type="ECO:0000256" key="2">
    <source>
        <dbReference type="ARBA" id="ARBA00023295"/>
    </source>
</evidence>
<feature type="non-terminal residue" evidence="4">
    <location>
        <position position="82"/>
    </location>
</feature>
<protein>
    <submittedName>
        <fullName evidence="4">Galactose-binding domain-like protein</fullName>
    </submittedName>
</protein>
<dbReference type="InterPro" id="IPR025300">
    <property type="entry name" value="BetaGal_jelly_roll_dom"/>
</dbReference>
<gene>
    <name evidence="4" type="ORF">GGX14DRAFT_313957</name>
</gene>
<evidence type="ECO:0000259" key="3">
    <source>
        <dbReference type="Pfam" id="PF13364"/>
    </source>
</evidence>
<proteinExistence type="predicted"/>
<dbReference type="GO" id="GO:0004565">
    <property type="term" value="F:beta-galactosidase activity"/>
    <property type="evidence" value="ECO:0007669"/>
    <property type="project" value="UniProtKB-ARBA"/>
</dbReference>
<keyword evidence="1" id="KW-0378">Hydrolase</keyword>
<dbReference type="EMBL" id="JARJCW010000032">
    <property type="protein sequence ID" value="KAJ7208993.1"/>
    <property type="molecule type" value="Genomic_DNA"/>
</dbReference>
<keyword evidence="5" id="KW-1185">Reference proteome</keyword>
<dbReference type="Gene3D" id="2.60.120.260">
    <property type="entry name" value="Galactose-binding domain-like"/>
    <property type="match status" value="1"/>
</dbReference>
<comment type="caution">
    <text evidence="4">The sequence shown here is derived from an EMBL/GenBank/DDBJ whole genome shotgun (WGS) entry which is preliminary data.</text>
</comment>
<dbReference type="InterPro" id="IPR008979">
    <property type="entry name" value="Galactose-bd-like_sf"/>
</dbReference>
<dbReference type="Pfam" id="PF13364">
    <property type="entry name" value="BetaGal_ABD2"/>
    <property type="match status" value="1"/>
</dbReference>
<feature type="domain" description="Beta-galactosidase jelly roll" evidence="3">
    <location>
        <begin position="13"/>
        <end position="82"/>
    </location>
</feature>
<keyword evidence="2" id="KW-0326">Glycosidase</keyword>
<evidence type="ECO:0000313" key="4">
    <source>
        <dbReference type="EMBL" id="KAJ7208993.1"/>
    </source>
</evidence>
<dbReference type="Proteomes" id="UP001219525">
    <property type="component" value="Unassembled WGS sequence"/>
</dbReference>
<dbReference type="AlphaFoldDB" id="A0AAD6VCF7"/>
<sequence>DRVRGIVNKGGFFGDRAGWHLPGFDDSAWSTSKLSTGLSRAGVRYFRTTFDLDVRAGYDVKMSFNFPPYGNGTYRAFLYVNG</sequence>
<evidence type="ECO:0000256" key="1">
    <source>
        <dbReference type="ARBA" id="ARBA00022801"/>
    </source>
</evidence>
<dbReference type="SUPFAM" id="SSF49785">
    <property type="entry name" value="Galactose-binding domain-like"/>
    <property type="match status" value="1"/>
</dbReference>
<name>A0AAD6VCF7_9AGAR</name>
<feature type="non-terminal residue" evidence="4">
    <location>
        <position position="1"/>
    </location>
</feature>
<accession>A0AAD6VCF7</accession>
<organism evidence="4 5">
    <name type="scientific">Mycena pura</name>
    <dbReference type="NCBI Taxonomy" id="153505"/>
    <lineage>
        <taxon>Eukaryota</taxon>
        <taxon>Fungi</taxon>
        <taxon>Dikarya</taxon>
        <taxon>Basidiomycota</taxon>
        <taxon>Agaricomycotina</taxon>
        <taxon>Agaricomycetes</taxon>
        <taxon>Agaricomycetidae</taxon>
        <taxon>Agaricales</taxon>
        <taxon>Marasmiineae</taxon>
        <taxon>Mycenaceae</taxon>
        <taxon>Mycena</taxon>
    </lineage>
</organism>